<dbReference type="PANTHER" id="PTHR37984">
    <property type="entry name" value="PROTEIN CBG26694"/>
    <property type="match status" value="1"/>
</dbReference>
<dbReference type="OrthoDB" id="6268028at2759"/>
<accession>A0A183AVL9</accession>
<evidence type="ECO:0000313" key="2">
    <source>
        <dbReference type="Proteomes" id="UP000272942"/>
    </source>
</evidence>
<sequence>MTEQFPEVFQDGVELCTRVQASLQLVPDAQPVFRHTQDFSQADGLSRLPQNQTSTPEYMVISAITSDADTRRALNDAIRGTPVTVEDIKHASANAPNVQSAMSWTVYGWPPTMTSNKLKQFHMRRASLSLVDSCLMFANRVVIPSSLSSRLLHQFHATHLGISRMKCQQAAKFPAKEQPIAWPAPTGPWDRRVLAKHDLPEVIVLNNGTQFTSTVFRDFCQRRHIQHIRIPP</sequence>
<gene>
    <name evidence="1" type="ORF">ECPE_LOCUS11005</name>
</gene>
<dbReference type="GO" id="GO:0003676">
    <property type="term" value="F:nucleic acid binding"/>
    <property type="evidence" value="ECO:0007669"/>
    <property type="project" value="InterPro"/>
</dbReference>
<reference evidence="1 2" key="2">
    <citation type="submission" date="2018-11" db="EMBL/GenBank/DDBJ databases">
        <authorList>
            <consortium name="Pathogen Informatics"/>
        </authorList>
    </citation>
    <scope>NUCLEOTIDE SEQUENCE [LARGE SCALE GENOMIC DNA]</scope>
    <source>
        <strain evidence="1 2">Egypt</strain>
    </source>
</reference>
<protein>
    <submittedName>
        <fullName evidence="3">Integrase catalytic domain-containing protein</fullName>
    </submittedName>
</protein>
<dbReference type="Gene3D" id="3.30.420.10">
    <property type="entry name" value="Ribonuclease H-like superfamily/Ribonuclease H"/>
    <property type="match status" value="1"/>
</dbReference>
<evidence type="ECO:0000313" key="1">
    <source>
        <dbReference type="EMBL" id="VDP87938.1"/>
    </source>
</evidence>
<reference evidence="3" key="1">
    <citation type="submission" date="2016-06" db="UniProtKB">
        <authorList>
            <consortium name="WormBaseParasite"/>
        </authorList>
    </citation>
    <scope>IDENTIFICATION</scope>
</reference>
<dbReference type="EMBL" id="UZAN01050060">
    <property type="protein sequence ID" value="VDP87938.1"/>
    <property type="molecule type" value="Genomic_DNA"/>
</dbReference>
<dbReference type="SUPFAM" id="SSF53098">
    <property type="entry name" value="Ribonuclease H-like"/>
    <property type="match status" value="1"/>
</dbReference>
<dbReference type="Proteomes" id="UP000272942">
    <property type="component" value="Unassembled WGS sequence"/>
</dbReference>
<dbReference type="InterPro" id="IPR050951">
    <property type="entry name" value="Retrovirus_Pol_polyprotein"/>
</dbReference>
<dbReference type="WBParaSite" id="ECPE_0001103801-mRNA-1">
    <property type="protein sequence ID" value="ECPE_0001103801-mRNA-1"/>
    <property type="gene ID" value="ECPE_0001103801"/>
</dbReference>
<dbReference type="InterPro" id="IPR012337">
    <property type="entry name" value="RNaseH-like_sf"/>
</dbReference>
<proteinExistence type="predicted"/>
<name>A0A183AVL9_9TREM</name>
<dbReference type="InterPro" id="IPR036397">
    <property type="entry name" value="RNaseH_sf"/>
</dbReference>
<dbReference type="AlphaFoldDB" id="A0A183AVL9"/>
<dbReference type="PANTHER" id="PTHR37984:SF5">
    <property type="entry name" value="PROTEIN NYNRIN-LIKE"/>
    <property type="match status" value="1"/>
</dbReference>
<organism evidence="3">
    <name type="scientific">Echinostoma caproni</name>
    <dbReference type="NCBI Taxonomy" id="27848"/>
    <lineage>
        <taxon>Eukaryota</taxon>
        <taxon>Metazoa</taxon>
        <taxon>Spiralia</taxon>
        <taxon>Lophotrochozoa</taxon>
        <taxon>Platyhelminthes</taxon>
        <taxon>Trematoda</taxon>
        <taxon>Digenea</taxon>
        <taxon>Plagiorchiida</taxon>
        <taxon>Echinostomata</taxon>
        <taxon>Echinostomatoidea</taxon>
        <taxon>Echinostomatidae</taxon>
        <taxon>Echinostoma</taxon>
    </lineage>
</organism>
<evidence type="ECO:0000313" key="3">
    <source>
        <dbReference type="WBParaSite" id="ECPE_0001103801-mRNA-1"/>
    </source>
</evidence>
<keyword evidence="2" id="KW-1185">Reference proteome</keyword>